<gene>
    <name evidence="3" type="ORF">EOT04_02080</name>
</gene>
<dbReference type="SUPFAM" id="SSF48317">
    <property type="entry name" value="Acid phosphatase/Vanadium-dependent haloperoxidase"/>
    <property type="match status" value="1"/>
</dbReference>
<keyword evidence="1" id="KW-0812">Transmembrane</keyword>
<feature type="domain" description="Phosphatidic acid phosphatase type 2/haloperoxidase" evidence="2">
    <location>
        <begin position="36"/>
        <end position="143"/>
    </location>
</feature>
<organism evidence="3 4">
    <name type="scientific">Candidatus Chaera renei</name>
    <dbReference type="NCBI Taxonomy" id="2506947"/>
    <lineage>
        <taxon>Bacteria</taxon>
        <taxon>Candidatus Saccharimonadota</taxon>
        <taxon>Candidatus Saccharimonadia</taxon>
        <taxon>Candidatus Saccharimonadales</taxon>
        <taxon>Candidatus Saccharimonadaceae</taxon>
        <taxon>Candidatus Chaera</taxon>
    </lineage>
</organism>
<dbReference type="InterPro" id="IPR000326">
    <property type="entry name" value="PAP2/HPO"/>
</dbReference>
<keyword evidence="1" id="KW-0472">Membrane</keyword>
<dbReference type="SMART" id="SM00014">
    <property type="entry name" value="acidPPc"/>
    <property type="match status" value="1"/>
</dbReference>
<evidence type="ECO:0000313" key="3">
    <source>
        <dbReference type="EMBL" id="RWZ79253.1"/>
    </source>
</evidence>
<sequence length="163" mass="17850">MTNQLIAFLAQYLFLAVLAAAVLAWWRLGRSDKRLFLIYGAVASILALMLAKVASAVYFDPRPFMEHQPSLFYHAPGNGFPSDHAMLSFFMAGLVWRFNRRVGVALLLLAAVVGWSRVAAGVHHAIDIVGGAVIALAAISAVLWLSPRLTTLYQRLARVNETA</sequence>
<dbReference type="AlphaFoldDB" id="A0A4Q0AIM9"/>
<protein>
    <submittedName>
        <fullName evidence="3">Phosphatase PAP2 family protein</fullName>
    </submittedName>
</protein>
<dbReference type="PANTHER" id="PTHR14969">
    <property type="entry name" value="SPHINGOSINE-1-PHOSPHATE PHOSPHOHYDROLASE"/>
    <property type="match status" value="1"/>
</dbReference>
<evidence type="ECO:0000313" key="4">
    <source>
        <dbReference type="Proteomes" id="UP000289269"/>
    </source>
</evidence>
<proteinExistence type="predicted"/>
<accession>A0A4Q0AIM9</accession>
<dbReference type="Gene3D" id="1.20.144.10">
    <property type="entry name" value="Phosphatidic acid phosphatase type 2/haloperoxidase"/>
    <property type="match status" value="1"/>
</dbReference>
<dbReference type="Proteomes" id="UP000289269">
    <property type="component" value="Unassembled WGS sequence"/>
</dbReference>
<keyword evidence="4" id="KW-1185">Reference proteome</keyword>
<evidence type="ECO:0000259" key="2">
    <source>
        <dbReference type="SMART" id="SM00014"/>
    </source>
</evidence>
<feature type="transmembrane region" description="Helical" evidence="1">
    <location>
        <begin position="128"/>
        <end position="146"/>
    </location>
</feature>
<reference evidence="3" key="1">
    <citation type="submission" date="2019-01" db="EMBL/GenBank/DDBJ databases">
        <title>Genomic signatures and co-occurrence patterns of the ultra-small Saccharimodia (Patescibacteria phylum) suggest a symbiotic lifestyle.</title>
        <authorList>
            <person name="Lemos L."/>
            <person name="Medeiros J."/>
            <person name="Andreote F."/>
            <person name="Fernandes G."/>
            <person name="Varani A."/>
            <person name="Oliveira G."/>
            <person name="Pylro V."/>
        </authorList>
    </citation>
    <scope>NUCLEOTIDE SEQUENCE [LARGE SCALE GENOMIC DNA]</scope>
    <source>
        <strain evidence="3">AMD01</strain>
    </source>
</reference>
<dbReference type="Pfam" id="PF01569">
    <property type="entry name" value="PAP2"/>
    <property type="match status" value="1"/>
</dbReference>
<feature type="transmembrane region" description="Helical" evidence="1">
    <location>
        <begin position="6"/>
        <end position="28"/>
    </location>
</feature>
<feature type="transmembrane region" description="Helical" evidence="1">
    <location>
        <begin position="35"/>
        <end position="59"/>
    </location>
</feature>
<dbReference type="PANTHER" id="PTHR14969:SF13">
    <property type="entry name" value="AT30094P"/>
    <property type="match status" value="1"/>
</dbReference>
<name>A0A4Q0AIM9_9BACT</name>
<dbReference type="InterPro" id="IPR036938">
    <property type="entry name" value="PAP2/HPO_sf"/>
</dbReference>
<evidence type="ECO:0000256" key="1">
    <source>
        <dbReference type="SAM" id="Phobius"/>
    </source>
</evidence>
<dbReference type="EMBL" id="SCKW01000017">
    <property type="protein sequence ID" value="RWZ79253.1"/>
    <property type="molecule type" value="Genomic_DNA"/>
</dbReference>
<keyword evidence="1" id="KW-1133">Transmembrane helix</keyword>
<feature type="transmembrane region" description="Helical" evidence="1">
    <location>
        <begin position="103"/>
        <end position="122"/>
    </location>
</feature>
<comment type="caution">
    <text evidence="3">The sequence shown here is derived from an EMBL/GenBank/DDBJ whole genome shotgun (WGS) entry which is preliminary data.</text>
</comment>